<proteinExistence type="predicted"/>
<name>A0ABV7ULL8_9HYPH</name>
<sequence length="69" mass="7576">MFRSAQTAINVVTPNYDRLAEFAADAAEFPFYTGFNPGLLQGRGRGTRQPRRADKTDCTSSEHLAQIAA</sequence>
<accession>A0ABV7ULL8</accession>
<keyword evidence="3" id="KW-1185">Reference proteome</keyword>
<evidence type="ECO:0000313" key="3">
    <source>
        <dbReference type="Proteomes" id="UP001595704"/>
    </source>
</evidence>
<evidence type="ECO:0000256" key="1">
    <source>
        <dbReference type="SAM" id="MobiDB-lite"/>
    </source>
</evidence>
<dbReference type="Proteomes" id="UP001595704">
    <property type="component" value="Unassembled WGS sequence"/>
</dbReference>
<reference evidence="3" key="1">
    <citation type="journal article" date="2019" name="Int. J. Syst. Evol. Microbiol.">
        <title>The Global Catalogue of Microorganisms (GCM) 10K type strain sequencing project: providing services to taxonomists for standard genome sequencing and annotation.</title>
        <authorList>
            <consortium name="The Broad Institute Genomics Platform"/>
            <consortium name="The Broad Institute Genome Sequencing Center for Infectious Disease"/>
            <person name="Wu L."/>
            <person name="Ma J."/>
        </authorList>
    </citation>
    <scope>NUCLEOTIDE SEQUENCE [LARGE SCALE GENOMIC DNA]</scope>
    <source>
        <strain evidence="3">KCTC 42282</strain>
    </source>
</reference>
<organism evidence="2 3">
    <name type="scientific">Camelimonas fluminis</name>
    <dbReference type="NCBI Taxonomy" id="1576911"/>
    <lineage>
        <taxon>Bacteria</taxon>
        <taxon>Pseudomonadati</taxon>
        <taxon>Pseudomonadota</taxon>
        <taxon>Alphaproteobacteria</taxon>
        <taxon>Hyphomicrobiales</taxon>
        <taxon>Chelatococcaceae</taxon>
        <taxon>Camelimonas</taxon>
    </lineage>
</organism>
<gene>
    <name evidence="2" type="ORF">ACFONL_18520</name>
</gene>
<protein>
    <submittedName>
        <fullName evidence="2">Uncharacterized protein</fullName>
    </submittedName>
</protein>
<dbReference type="EMBL" id="JBHRYC010000092">
    <property type="protein sequence ID" value="MFC3639335.1"/>
    <property type="molecule type" value="Genomic_DNA"/>
</dbReference>
<comment type="caution">
    <text evidence="2">The sequence shown here is derived from an EMBL/GenBank/DDBJ whole genome shotgun (WGS) entry which is preliminary data.</text>
</comment>
<evidence type="ECO:0000313" key="2">
    <source>
        <dbReference type="EMBL" id="MFC3639335.1"/>
    </source>
</evidence>
<feature type="region of interest" description="Disordered" evidence="1">
    <location>
        <begin position="40"/>
        <end position="69"/>
    </location>
</feature>